<dbReference type="Proteomes" id="UP000501076">
    <property type="component" value="Chromosome"/>
</dbReference>
<proteinExistence type="predicted"/>
<dbReference type="EMBL" id="CP045272">
    <property type="protein sequence ID" value="QJX77054.1"/>
    <property type="molecule type" value="Genomic_DNA"/>
</dbReference>
<gene>
    <name evidence="2" type="ORF">FDZ14_12900</name>
</gene>
<sequence length="292" mass="34411">MGYGQHQSFYLRDRWLNKAIRHLEIDERFFYDKEAFEKIGLGKNMVQSLRYWVVATGVVEEVFNEDRKKVHKITELGRLIFEYDRFVKLQDTAAILHYQMVKEKEPSTAWYWYFNYFNETIITKDNLLSELILWVEKNESKPVSERSLKRDIDCLVKLYTAGQNTSDPEEVIQSPLNKTKLVEEKKGIVYKRTTSVSDIGLSALMYVLLDYKNLHGVSNISVDDLVNQPALWGKVFNMKRSTIVNALNELTQNPIYNLTFIRTNNLDLIRIPEITPYEFLQQEYRRKVGVTK</sequence>
<feature type="domain" description="DUF4007" evidence="1">
    <location>
        <begin position="3"/>
        <end position="284"/>
    </location>
</feature>
<reference evidence="2 3" key="1">
    <citation type="submission" date="2019-10" db="EMBL/GenBank/DDBJ databases">
        <title>Complete genome sequences for adaption low water activity.</title>
        <authorList>
            <person name="Zhao L."/>
            <person name="Zhong J."/>
        </authorList>
    </citation>
    <scope>NUCLEOTIDE SEQUENCE [LARGE SCALE GENOMIC DNA]</scope>
    <source>
        <strain evidence="2 3">FDU301</strain>
    </source>
</reference>
<dbReference type="Pfam" id="PF13182">
    <property type="entry name" value="DUF4007"/>
    <property type="match status" value="1"/>
</dbReference>
<evidence type="ECO:0000313" key="3">
    <source>
        <dbReference type="Proteomes" id="UP000501076"/>
    </source>
</evidence>
<name>A0A6M6DUM1_PRIMG</name>
<protein>
    <submittedName>
        <fullName evidence="2">DUF4007 family protein</fullName>
    </submittedName>
</protein>
<evidence type="ECO:0000313" key="2">
    <source>
        <dbReference type="EMBL" id="QJX77054.1"/>
    </source>
</evidence>
<dbReference type="RefSeq" id="WP_057244676.1">
    <property type="nucleotide sequence ID" value="NZ_CP045272.1"/>
</dbReference>
<accession>A0A6M6DUM1</accession>
<organism evidence="2 3">
    <name type="scientific">Priestia megaterium</name>
    <name type="common">Bacillus megaterium</name>
    <dbReference type="NCBI Taxonomy" id="1404"/>
    <lineage>
        <taxon>Bacteria</taxon>
        <taxon>Bacillati</taxon>
        <taxon>Bacillota</taxon>
        <taxon>Bacilli</taxon>
        <taxon>Bacillales</taxon>
        <taxon>Bacillaceae</taxon>
        <taxon>Priestia</taxon>
    </lineage>
</organism>
<dbReference type="InterPro" id="IPR025248">
    <property type="entry name" value="DUF4007"/>
</dbReference>
<evidence type="ECO:0000259" key="1">
    <source>
        <dbReference type="Pfam" id="PF13182"/>
    </source>
</evidence>
<dbReference type="AlphaFoldDB" id="A0A6M6DUM1"/>